<dbReference type="GeneID" id="70692669"/>
<dbReference type="GO" id="GO:0006813">
    <property type="term" value="P:potassium ion transport"/>
    <property type="evidence" value="ECO:0007669"/>
    <property type="project" value="InterPro"/>
</dbReference>
<dbReference type="SUPFAM" id="SSF116726">
    <property type="entry name" value="TrkA C-terminal domain-like"/>
    <property type="match status" value="1"/>
</dbReference>
<dbReference type="Proteomes" id="UP000011645">
    <property type="component" value="Unassembled WGS sequence"/>
</dbReference>
<accession>D8J959</accession>
<dbReference type="eggNOG" id="arCOG01960">
    <property type="taxonomic scope" value="Archaea"/>
</dbReference>
<dbReference type="EMBL" id="AOHV01000027">
    <property type="protein sequence ID" value="ELY37063.1"/>
    <property type="molecule type" value="Genomic_DNA"/>
</dbReference>
<evidence type="ECO:0000313" key="3">
    <source>
        <dbReference type="EMBL" id="ELY37063.1"/>
    </source>
</evidence>
<dbReference type="InterPro" id="IPR036721">
    <property type="entry name" value="RCK_C_sf"/>
</dbReference>
<sequence length="43" mass="4689">MVAVERDGTVLTDTGPEFRLHSGDELVIAGTDDGTNRFVRPFP</sequence>
<gene>
    <name evidence="2" type="ordered locus">HacjB3_14745</name>
    <name evidence="3" type="ORF">C497_09978</name>
</gene>
<reference evidence="3 5" key="2">
    <citation type="journal article" date="2014" name="PLoS Genet.">
        <title>Phylogenetically driven sequencing of extremely halophilic archaea reveals strategies for static and dynamic osmo-response.</title>
        <authorList>
            <person name="Becker E.A."/>
            <person name="Seitzer P.M."/>
            <person name="Tritt A."/>
            <person name="Larsen D."/>
            <person name="Krusor M."/>
            <person name="Yao A.I."/>
            <person name="Wu D."/>
            <person name="Madern D."/>
            <person name="Eisen J.A."/>
            <person name="Darling A.E."/>
            <person name="Facciotti M.T."/>
        </authorList>
    </citation>
    <scope>NUCLEOTIDE SEQUENCE [LARGE SCALE GENOMIC DNA]</scope>
    <source>
        <strain evidence="3">B3</strain>
        <strain evidence="5">DSM 18796 / CECT 7217 / JCM 14584 / KCTC 4019 / B3</strain>
    </source>
</reference>
<dbReference type="AlphaFoldDB" id="D8J959"/>
<dbReference type="KEGG" id="hje:HacjB3_14745"/>
<proteinExistence type="predicted"/>
<dbReference type="Gene3D" id="3.30.70.1450">
    <property type="entry name" value="Regulator of K+ conductance, C-terminal domain"/>
    <property type="match status" value="1"/>
</dbReference>
<dbReference type="PROSITE" id="PS51202">
    <property type="entry name" value="RCK_C"/>
    <property type="match status" value="1"/>
</dbReference>
<protein>
    <recommendedName>
        <fullName evidence="1">RCK C-terminal domain-containing protein</fullName>
    </recommendedName>
</protein>
<reference evidence="2 4" key="1">
    <citation type="journal article" date="2010" name="J. Bacteriol.">
        <title>Complete genome sequence of Halalkalicoccus jeotgali B3(T), an extremely halophilic archaeon.</title>
        <authorList>
            <person name="Roh S.W."/>
            <person name="Nam Y.D."/>
            <person name="Nam S.H."/>
            <person name="Choi S.H."/>
            <person name="Park H.S."/>
            <person name="Bae J.W."/>
        </authorList>
    </citation>
    <scope>NUCLEOTIDE SEQUENCE [LARGE SCALE GENOMIC DNA]</scope>
    <source>
        <strain evidence="2">B3</strain>
        <strain evidence="4">DSM 18796 / CECT 7217 / JCM 14584 / KCTC 4019 / B3</strain>
    </source>
</reference>
<dbReference type="EMBL" id="CP002062">
    <property type="protein sequence ID" value="ADJ16328.1"/>
    <property type="molecule type" value="Genomic_DNA"/>
</dbReference>
<evidence type="ECO:0000313" key="5">
    <source>
        <dbReference type="Proteomes" id="UP000011645"/>
    </source>
</evidence>
<dbReference type="Proteomes" id="UP000000390">
    <property type="component" value="Chromosome"/>
</dbReference>
<evidence type="ECO:0000259" key="1">
    <source>
        <dbReference type="PROSITE" id="PS51202"/>
    </source>
</evidence>
<dbReference type="GO" id="GO:0008324">
    <property type="term" value="F:monoatomic cation transmembrane transporter activity"/>
    <property type="evidence" value="ECO:0007669"/>
    <property type="project" value="InterPro"/>
</dbReference>
<dbReference type="HOGENOM" id="CLU_3227703_0_0_2"/>
<evidence type="ECO:0000313" key="2">
    <source>
        <dbReference type="EMBL" id="ADJ16328.1"/>
    </source>
</evidence>
<dbReference type="PATRIC" id="fig|795797.18.peg.2955"/>
<name>D8J959_HALJB</name>
<dbReference type="RefSeq" id="WP_008416409.1">
    <property type="nucleotide sequence ID" value="NC_014297.1"/>
</dbReference>
<organism evidence="2 4">
    <name type="scientific">Halalkalicoccus jeotgali (strain DSM 18796 / CECT 7217 / JCM 14584 / KCTC 4019 / B3)</name>
    <dbReference type="NCBI Taxonomy" id="795797"/>
    <lineage>
        <taxon>Archaea</taxon>
        <taxon>Methanobacteriati</taxon>
        <taxon>Methanobacteriota</taxon>
        <taxon>Stenosarchaea group</taxon>
        <taxon>Halobacteria</taxon>
        <taxon>Halobacteriales</taxon>
        <taxon>Halococcaceae</taxon>
        <taxon>Halalkalicoccus</taxon>
    </lineage>
</organism>
<keyword evidence="5" id="KW-1185">Reference proteome</keyword>
<feature type="domain" description="RCK C-terminal" evidence="1">
    <location>
        <begin position="1"/>
        <end position="43"/>
    </location>
</feature>
<evidence type="ECO:0000313" key="4">
    <source>
        <dbReference type="Proteomes" id="UP000000390"/>
    </source>
</evidence>
<dbReference type="InterPro" id="IPR006037">
    <property type="entry name" value="RCK_C"/>
</dbReference>